<dbReference type="SFLD" id="SFLDS00005">
    <property type="entry name" value="Isoprenoid_Synthase_Type_I"/>
    <property type="match status" value="1"/>
</dbReference>
<comment type="caution">
    <text evidence="3">The sequence shown here is derived from an EMBL/GenBank/DDBJ whole genome shotgun (WGS) entry which is preliminary data.</text>
</comment>
<protein>
    <recommendedName>
        <fullName evidence="5">Terpene synthase</fullName>
    </recommendedName>
</protein>
<evidence type="ECO:0000313" key="4">
    <source>
        <dbReference type="Proteomes" id="UP001221142"/>
    </source>
</evidence>
<name>A0AAD7FHE0_9AGAR</name>
<sequence length="378" mass="43576">MPSSDFSTIVQNLLLDIGYRYEPCPPYDPEYWGPFHHWMLHTLGPVSTWNIKQLTELEHSSGGIIERSYPYTSIPFKLLFAKLTAIAILIDDSLEDDRVNAEIVRFSHRIYLGEKQPDGMLELYHANMKELSDMYGDDTVLRGLALVPWINYIDACLIEKQIVVAMVGFWVYGPRWMQTLGLWTDLLSNCAFNRSHVFGGLIPRSPHYLRSKSGLAEAFAAGIFKVTKDQQIPISKYIRVLPDLTFFIVIMNDILSFHKEQMDEETYNLIHLRTRALSSTGVQGTGVSGCWTAFDTLDLLCREIREATRRIDGLLRLEDCERRMSGEDVQGVDDVDLEIARQWRGWRHGYVSWHLECRRYKLGFLKELVCGEEDVQVI</sequence>
<evidence type="ECO:0008006" key="5">
    <source>
        <dbReference type="Google" id="ProtNLM"/>
    </source>
</evidence>
<evidence type="ECO:0000313" key="3">
    <source>
        <dbReference type="EMBL" id="KAJ7618740.1"/>
    </source>
</evidence>
<organism evidence="3 4">
    <name type="scientific">Roridomyces roridus</name>
    <dbReference type="NCBI Taxonomy" id="1738132"/>
    <lineage>
        <taxon>Eukaryota</taxon>
        <taxon>Fungi</taxon>
        <taxon>Dikarya</taxon>
        <taxon>Basidiomycota</taxon>
        <taxon>Agaricomycotina</taxon>
        <taxon>Agaricomycetes</taxon>
        <taxon>Agaricomycetidae</taxon>
        <taxon>Agaricales</taxon>
        <taxon>Marasmiineae</taxon>
        <taxon>Mycenaceae</taxon>
        <taxon>Roridomyces</taxon>
    </lineage>
</organism>
<dbReference type="SFLD" id="SFLDG01021">
    <property type="entry name" value="Trichodiene_Synthase_Like"/>
    <property type="match status" value="1"/>
</dbReference>
<dbReference type="InterPro" id="IPR024652">
    <property type="entry name" value="Trichodiene_synth"/>
</dbReference>
<keyword evidence="4" id="KW-1185">Reference proteome</keyword>
<dbReference type="EMBL" id="JARKIF010000019">
    <property type="protein sequence ID" value="KAJ7618740.1"/>
    <property type="molecule type" value="Genomic_DNA"/>
</dbReference>
<dbReference type="Proteomes" id="UP001221142">
    <property type="component" value="Unassembled WGS sequence"/>
</dbReference>
<proteinExistence type="inferred from homology"/>
<keyword evidence="2" id="KW-0456">Lyase</keyword>
<dbReference type="GO" id="GO:0016838">
    <property type="term" value="F:carbon-oxygen lyase activity, acting on phosphates"/>
    <property type="evidence" value="ECO:0007669"/>
    <property type="project" value="InterPro"/>
</dbReference>
<dbReference type="Gene3D" id="1.10.600.10">
    <property type="entry name" value="Farnesyl Diphosphate Synthase"/>
    <property type="match status" value="1"/>
</dbReference>
<gene>
    <name evidence="3" type="ORF">FB45DRAFT_755883</name>
</gene>
<reference evidence="3" key="1">
    <citation type="submission" date="2023-03" db="EMBL/GenBank/DDBJ databases">
        <title>Massive genome expansion in bonnet fungi (Mycena s.s.) driven by repeated elements and novel gene families across ecological guilds.</title>
        <authorList>
            <consortium name="Lawrence Berkeley National Laboratory"/>
            <person name="Harder C.B."/>
            <person name="Miyauchi S."/>
            <person name="Viragh M."/>
            <person name="Kuo A."/>
            <person name="Thoen E."/>
            <person name="Andreopoulos B."/>
            <person name="Lu D."/>
            <person name="Skrede I."/>
            <person name="Drula E."/>
            <person name="Henrissat B."/>
            <person name="Morin E."/>
            <person name="Kohler A."/>
            <person name="Barry K."/>
            <person name="LaButti K."/>
            <person name="Morin E."/>
            <person name="Salamov A."/>
            <person name="Lipzen A."/>
            <person name="Mereny Z."/>
            <person name="Hegedus B."/>
            <person name="Baldrian P."/>
            <person name="Stursova M."/>
            <person name="Weitz H."/>
            <person name="Taylor A."/>
            <person name="Grigoriev I.V."/>
            <person name="Nagy L.G."/>
            <person name="Martin F."/>
            <person name="Kauserud H."/>
        </authorList>
    </citation>
    <scope>NUCLEOTIDE SEQUENCE</scope>
    <source>
        <strain evidence="3">9284</strain>
    </source>
</reference>
<dbReference type="AlphaFoldDB" id="A0AAD7FHE0"/>
<comment type="similarity">
    <text evidence="1">Belongs to the trichodiene synthase family.</text>
</comment>
<accession>A0AAD7FHE0</accession>
<dbReference type="SUPFAM" id="SSF48576">
    <property type="entry name" value="Terpenoid synthases"/>
    <property type="match status" value="2"/>
</dbReference>
<evidence type="ECO:0000256" key="1">
    <source>
        <dbReference type="ARBA" id="ARBA00007946"/>
    </source>
</evidence>
<evidence type="ECO:0000256" key="2">
    <source>
        <dbReference type="ARBA" id="ARBA00023239"/>
    </source>
</evidence>
<dbReference type="InterPro" id="IPR008949">
    <property type="entry name" value="Isoprenoid_synthase_dom_sf"/>
</dbReference>